<organism evidence="5">
    <name type="scientific">Kwoniella dejecticola CBS 10117</name>
    <dbReference type="NCBI Taxonomy" id="1296121"/>
    <lineage>
        <taxon>Eukaryota</taxon>
        <taxon>Fungi</taxon>
        <taxon>Dikarya</taxon>
        <taxon>Basidiomycota</taxon>
        <taxon>Agaricomycotina</taxon>
        <taxon>Tremellomycetes</taxon>
        <taxon>Tremellales</taxon>
        <taxon>Cryptococcaceae</taxon>
        <taxon>Kwoniella</taxon>
    </lineage>
</organism>
<evidence type="ECO:0000313" key="5">
    <source>
        <dbReference type="EMBL" id="OBR86757.1"/>
    </source>
</evidence>
<evidence type="ECO:0000256" key="3">
    <source>
        <dbReference type="SAM" id="MobiDB-lite"/>
    </source>
</evidence>
<dbReference type="InterPro" id="IPR008271">
    <property type="entry name" value="Ser/Thr_kinase_AS"/>
</dbReference>
<dbReference type="GO" id="GO:0035556">
    <property type="term" value="P:intracellular signal transduction"/>
    <property type="evidence" value="ECO:0007669"/>
    <property type="project" value="TreeGrafter"/>
</dbReference>
<dbReference type="PROSITE" id="PS00108">
    <property type="entry name" value="PROTEIN_KINASE_ST"/>
    <property type="match status" value="1"/>
</dbReference>
<dbReference type="InterPro" id="IPR011009">
    <property type="entry name" value="Kinase-like_dom_sf"/>
</dbReference>
<dbReference type="Gene3D" id="3.30.200.20">
    <property type="entry name" value="Phosphorylase Kinase, domain 1"/>
    <property type="match status" value="1"/>
</dbReference>
<keyword evidence="1" id="KW-0547">Nucleotide-binding</keyword>
<keyword evidence="5" id="KW-0808">Transferase</keyword>
<dbReference type="SUPFAM" id="SSF56112">
    <property type="entry name" value="Protein kinase-like (PK-like)"/>
    <property type="match status" value="1"/>
</dbReference>
<feature type="region of interest" description="Disordered" evidence="3">
    <location>
        <begin position="461"/>
        <end position="645"/>
    </location>
</feature>
<dbReference type="PROSITE" id="PS50011">
    <property type="entry name" value="PROTEIN_KINASE_DOM"/>
    <property type="match status" value="1"/>
</dbReference>
<sequence length="645" mass="71081">MTRDDTPRSTLTQIGGWKLGKTLGRGAYGTHVRLATHPNGHKAACKILPALHHVPGRHVSWDDTVDAIEAHKEVVLLKALSGAGVPGIVGLEGVIVEGGWTYVFLTLYPASASAYDTPWNEAHFIIFFRRLLYTIDILHRLNISHEDLKRSNVLVDNLGLPAVVDFGFSHFRPNGGFVRSSGGTLDYSSPEKAADDLYEPKANDVWALGILATKLLGIAHPYSRKQPDENSTAVRDRIIEGEARFSFKTRHKAPGGIGELILGMLERDPQRRWTIPRILLHPSLQTDYPDPAPFNLPPLQLSYMHRIEESVVDDLCFLAFINKQFALCETPLKIIQRLHGTGPCWEKRWASMLGAWSKRSEMDWQDIPIAITPLRVRSAPTLRSEKVDRYGGRPLKEIYLTPNVNKAIKPPKTPKQTDREDKENLPPYRPRKSRMYGMKTKEESTSTALNIVKPVVGTTGDSEAGATAAQPNKVPKVKAHGNRTNGKTADNPAKPEKTLSRFKGKAVKNKLVVHEDEADSSTKPPSSTATTVHQKSTTGHAAHPLPLSAVPGSSPDNAILVDSPTAKDEELKAKRKITEAKPKDRLNRVPMNTRSKLKGKGEESGTSIAGKQLNNLHLAPNRPRGDAARRRSPRLGDGEETAPNA</sequence>
<gene>
    <name evidence="5" type="ORF">I303_02771</name>
</gene>
<keyword evidence="5" id="KW-0418">Kinase</keyword>
<dbReference type="GO" id="GO:0004674">
    <property type="term" value="F:protein serine/threonine kinase activity"/>
    <property type="evidence" value="ECO:0007669"/>
    <property type="project" value="TreeGrafter"/>
</dbReference>
<keyword evidence="2" id="KW-0067">ATP-binding</keyword>
<dbReference type="EMBL" id="KI894029">
    <property type="protein sequence ID" value="OBR86757.1"/>
    <property type="molecule type" value="Genomic_DNA"/>
</dbReference>
<protein>
    <submittedName>
        <fullName evidence="5">CAMK/CAMKL protein kinase</fullName>
    </submittedName>
</protein>
<dbReference type="AlphaFoldDB" id="A0A1A6A9L3"/>
<evidence type="ECO:0000259" key="4">
    <source>
        <dbReference type="PROSITE" id="PS50011"/>
    </source>
</evidence>
<feature type="domain" description="Protein kinase" evidence="4">
    <location>
        <begin position="17"/>
        <end position="284"/>
    </location>
</feature>
<dbReference type="GO" id="GO:0005524">
    <property type="term" value="F:ATP binding"/>
    <property type="evidence" value="ECO:0007669"/>
    <property type="project" value="UniProtKB-KW"/>
</dbReference>
<evidence type="ECO:0000256" key="1">
    <source>
        <dbReference type="ARBA" id="ARBA00022741"/>
    </source>
</evidence>
<dbReference type="OrthoDB" id="6513151at2759"/>
<feature type="compositionally biased region" description="Polar residues" evidence="3">
    <location>
        <begin position="604"/>
        <end position="615"/>
    </location>
</feature>
<feature type="compositionally biased region" description="Basic and acidic residues" evidence="3">
    <location>
        <begin position="565"/>
        <end position="587"/>
    </location>
</feature>
<dbReference type="PANTHER" id="PTHR24346">
    <property type="entry name" value="MAP/MICROTUBULE AFFINITY-REGULATING KINASE"/>
    <property type="match status" value="1"/>
</dbReference>
<dbReference type="PANTHER" id="PTHR24346:SF75">
    <property type="entry name" value="AURORA KINASE"/>
    <property type="match status" value="1"/>
</dbReference>
<dbReference type="InterPro" id="IPR000719">
    <property type="entry name" value="Prot_kinase_dom"/>
</dbReference>
<dbReference type="VEuPathDB" id="FungiDB:I303_02771"/>
<dbReference type="SMART" id="SM00220">
    <property type="entry name" value="S_TKc"/>
    <property type="match status" value="1"/>
</dbReference>
<feature type="compositionally biased region" description="Low complexity" evidence="3">
    <location>
        <begin position="521"/>
        <end position="531"/>
    </location>
</feature>
<feature type="compositionally biased region" description="Basic and acidic residues" evidence="3">
    <location>
        <begin position="623"/>
        <end position="637"/>
    </location>
</feature>
<feature type="compositionally biased region" description="Basic and acidic residues" evidence="3">
    <location>
        <begin position="415"/>
        <end position="424"/>
    </location>
</feature>
<accession>A0A1A6A9L3</accession>
<name>A0A1A6A9L3_9TREE</name>
<dbReference type="GO" id="GO:0005737">
    <property type="term" value="C:cytoplasm"/>
    <property type="evidence" value="ECO:0007669"/>
    <property type="project" value="TreeGrafter"/>
</dbReference>
<reference evidence="5" key="1">
    <citation type="submission" date="2013-07" db="EMBL/GenBank/DDBJ databases">
        <title>The Genome Sequence of Cryptococcus dejecticola CBS10117.</title>
        <authorList>
            <consortium name="The Broad Institute Genome Sequencing Platform"/>
            <person name="Cuomo C."/>
            <person name="Litvintseva A."/>
            <person name="Chen Y."/>
            <person name="Heitman J."/>
            <person name="Sun S."/>
            <person name="Springer D."/>
            <person name="Dromer F."/>
            <person name="Young S.K."/>
            <person name="Zeng Q."/>
            <person name="Gargeya S."/>
            <person name="Fitzgerald M."/>
            <person name="Abouelleil A."/>
            <person name="Alvarado L."/>
            <person name="Berlin A.M."/>
            <person name="Chapman S.B."/>
            <person name="Dewar J."/>
            <person name="Goldberg J."/>
            <person name="Griggs A."/>
            <person name="Gujja S."/>
            <person name="Hansen M."/>
            <person name="Howarth C."/>
            <person name="Imamovic A."/>
            <person name="Larimer J."/>
            <person name="McCowan C."/>
            <person name="Murphy C."/>
            <person name="Pearson M."/>
            <person name="Priest M."/>
            <person name="Roberts A."/>
            <person name="Saif S."/>
            <person name="Shea T."/>
            <person name="Sykes S."/>
            <person name="Wortman J."/>
            <person name="Nusbaum C."/>
            <person name="Birren B."/>
        </authorList>
    </citation>
    <scope>NUCLEOTIDE SEQUENCE [LARGE SCALE GENOMIC DNA]</scope>
    <source>
        <strain evidence="5">CBS 10117</strain>
    </source>
</reference>
<dbReference type="Pfam" id="PF00069">
    <property type="entry name" value="Pkinase"/>
    <property type="match status" value="1"/>
</dbReference>
<evidence type="ECO:0000256" key="2">
    <source>
        <dbReference type="ARBA" id="ARBA00022840"/>
    </source>
</evidence>
<dbReference type="Gene3D" id="1.10.510.10">
    <property type="entry name" value="Transferase(Phosphotransferase) domain 1"/>
    <property type="match status" value="1"/>
</dbReference>
<proteinExistence type="predicted"/>
<feature type="region of interest" description="Disordered" evidence="3">
    <location>
        <begin position="405"/>
        <end position="446"/>
    </location>
</feature>
<dbReference type="STRING" id="1296121.A0A1A6A9L3"/>